<accession>A0A1G5P5R8</accession>
<dbReference type="Pfam" id="PF16591">
    <property type="entry name" value="HBM"/>
    <property type="match status" value="1"/>
</dbReference>
<dbReference type="OrthoDB" id="8724845at2"/>
<dbReference type="GO" id="GO:0005886">
    <property type="term" value="C:plasma membrane"/>
    <property type="evidence" value="ECO:0007669"/>
    <property type="project" value="UniProtKB-SubCell"/>
</dbReference>
<dbReference type="SUPFAM" id="SSF58104">
    <property type="entry name" value="Methyl-accepting chemotaxis protein (MCP) signaling domain"/>
    <property type="match status" value="1"/>
</dbReference>
<feature type="transmembrane region" description="Helical" evidence="11">
    <location>
        <begin position="20"/>
        <end position="40"/>
    </location>
</feature>
<keyword evidence="3" id="KW-0488">Methylation</keyword>
<dbReference type="PROSITE" id="PS50885">
    <property type="entry name" value="HAMP"/>
    <property type="match status" value="1"/>
</dbReference>
<dbReference type="AlphaFoldDB" id="A0A1G5P5R8"/>
<dbReference type="Gene3D" id="1.10.287.950">
    <property type="entry name" value="Methyl-accepting chemotaxis protein"/>
    <property type="match status" value="1"/>
</dbReference>
<keyword evidence="6 11" id="KW-1133">Transmembrane helix</keyword>
<dbReference type="CDD" id="cd11386">
    <property type="entry name" value="MCP_signal"/>
    <property type="match status" value="1"/>
</dbReference>
<keyword evidence="2" id="KW-1003">Cell membrane</keyword>
<feature type="transmembrane region" description="Helical" evidence="11">
    <location>
        <begin position="287"/>
        <end position="306"/>
    </location>
</feature>
<dbReference type="InterPro" id="IPR004089">
    <property type="entry name" value="MCPsignal_dom"/>
</dbReference>
<proteinExistence type="inferred from homology"/>
<dbReference type="PROSITE" id="PS51753">
    <property type="entry name" value="HBM"/>
    <property type="match status" value="1"/>
</dbReference>
<feature type="domain" description="HBM" evidence="14">
    <location>
        <begin position="45"/>
        <end position="281"/>
    </location>
</feature>
<reference evidence="16" key="1">
    <citation type="submission" date="2016-10" db="EMBL/GenBank/DDBJ databases">
        <authorList>
            <person name="de Groot N.N."/>
        </authorList>
    </citation>
    <scope>NUCLEOTIDE SEQUENCE [LARGE SCALE GENOMIC DNA]</scope>
    <source>
        <strain evidence="16">DSM 15758</strain>
    </source>
</reference>
<dbReference type="GO" id="GO:0007165">
    <property type="term" value="P:signal transduction"/>
    <property type="evidence" value="ECO:0007669"/>
    <property type="project" value="UniProtKB-KW"/>
</dbReference>
<evidence type="ECO:0000259" key="14">
    <source>
        <dbReference type="PROSITE" id="PS51753"/>
    </source>
</evidence>
<evidence type="ECO:0000256" key="4">
    <source>
        <dbReference type="ARBA" id="ARBA00022500"/>
    </source>
</evidence>
<comment type="similarity">
    <text evidence="9">Belongs to the methyl-accepting chemotaxis (MCP) protein family.</text>
</comment>
<dbReference type="PANTHER" id="PTHR32089:SF120">
    <property type="entry name" value="METHYL-ACCEPTING CHEMOTAXIS PROTEIN TLPQ"/>
    <property type="match status" value="1"/>
</dbReference>
<dbReference type="Pfam" id="PF00672">
    <property type="entry name" value="HAMP"/>
    <property type="match status" value="1"/>
</dbReference>
<evidence type="ECO:0000256" key="2">
    <source>
        <dbReference type="ARBA" id="ARBA00022475"/>
    </source>
</evidence>
<evidence type="ECO:0000313" key="16">
    <source>
        <dbReference type="Proteomes" id="UP000183046"/>
    </source>
</evidence>
<dbReference type="SMART" id="SM00283">
    <property type="entry name" value="MA"/>
    <property type="match status" value="1"/>
</dbReference>
<dbReference type="PANTHER" id="PTHR32089">
    <property type="entry name" value="METHYL-ACCEPTING CHEMOTAXIS PROTEIN MCPB"/>
    <property type="match status" value="1"/>
</dbReference>
<protein>
    <submittedName>
        <fullName evidence="15">Methyl-accepting chemotaxis protein</fullName>
    </submittedName>
</protein>
<dbReference type="SMART" id="SM00304">
    <property type="entry name" value="HAMP"/>
    <property type="match status" value="2"/>
</dbReference>
<dbReference type="GO" id="GO:0006935">
    <property type="term" value="P:chemotaxis"/>
    <property type="evidence" value="ECO:0007669"/>
    <property type="project" value="UniProtKB-KW"/>
</dbReference>
<feature type="domain" description="HAMP" evidence="13">
    <location>
        <begin position="308"/>
        <end position="360"/>
    </location>
</feature>
<evidence type="ECO:0000256" key="8">
    <source>
        <dbReference type="ARBA" id="ARBA00023224"/>
    </source>
</evidence>
<evidence type="ECO:0000256" key="5">
    <source>
        <dbReference type="ARBA" id="ARBA00022692"/>
    </source>
</evidence>
<keyword evidence="8 10" id="KW-0807">Transducer</keyword>
<dbReference type="FunFam" id="1.10.287.950:FF:000001">
    <property type="entry name" value="Methyl-accepting chemotaxis sensory transducer"/>
    <property type="match status" value="1"/>
</dbReference>
<dbReference type="PROSITE" id="PS50111">
    <property type="entry name" value="CHEMOTAXIS_TRANSDUC_2"/>
    <property type="match status" value="1"/>
</dbReference>
<organism evidence="15 16">
    <name type="scientific">Pseudomonas oryzihabitans</name>
    <dbReference type="NCBI Taxonomy" id="47885"/>
    <lineage>
        <taxon>Bacteria</taxon>
        <taxon>Pseudomonadati</taxon>
        <taxon>Pseudomonadota</taxon>
        <taxon>Gammaproteobacteria</taxon>
        <taxon>Pseudomonadales</taxon>
        <taxon>Pseudomonadaceae</taxon>
        <taxon>Pseudomonas</taxon>
    </lineage>
</organism>
<name>A0A1G5P5R8_9PSED</name>
<dbReference type="Proteomes" id="UP000183046">
    <property type="component" value="Unassembled WGS sequence"/>
</dbReference>
<evidence type="ECO:0000256" key="9">
    <source>
        <dbReference type="ARBA" id="ARBA00029447"/>
    </source>
</evidence>
<evidence type="ECO:0000259" key="12">
    <source>
        <dbReference type="PROSITE" id="PS50111"/>
    </source>
</evidence>
<feature type="domain" description="Methyl-accepting transducer" evidence="12">
    <location>
        <begin position="365"/>
        <end position="601"/>
    </location>
</feature>
<comment type="subcellular location">
    <subcellularLocation>
        <location evidence="1">Cell membrane</location>
        <topology evidence="1">Multi-pass membrane protein</topology>
    </subcellularLocation>
</comment>
<gene>
    <name evidence="15" type="ORF">SAMN05216279_109227</name>
</gene>
<evidence type="ECO:0000256" key="11">
    <source>
        <dbReference type="SAM" id="Phobius"/>
    </source>
</evidence>
<keyword evidence="4" id="KW-0145">Chemotaxis</keyword>
<dbReference type="Pfam" id="PF00015">
    <property type="entry name" value="MCPsignal"/>
    <property type="match status" value="1"/>
</dbReference>
<dbReference type="InterPro" id="IPR032255">
    <property type="entry name" value="HBM"/>
</dbReference>
<dbReference type="CDD" id="cd06225">
    <property type="entry name" value="HAMP"/>
    <property type="match status" value="1"/>
</dbReference>
<comment type="caution">
    <text evidence="15">The sequence shown here is derived from an EMBL/GenBank/DDBJ whole genome shotgun (WGS) entry which is preliminary data.</text>
</comment>
<evidence type="ECO:0000313" key="15">
    <source>
        <dbReference type="EMBL" id="SCZ44883.1"/>
    </source>
</evidence>
<evidence type="ECO:0000259" key="13">
    <source>
        <dbReference type="PROSITE" id="PS50885"/>
    </source>
</evidence>
<dbReference type="InterPro" id="IPR003660">
    <property type="entry name" value="HAMP_dom"/>
</dbReference>
<keyword evidence="5 11" id="KW-0812">Transmembrane</keyword>
<evidence type="ECO:0000256" key="6">
    <source>
        <dbReference type="ARBA" id="ARBA00022989"/>
    </source>
</evidence>
<dbReference type="SMART" id="SM01358">
    <property type="entry name" value="HBM"/>
    <property type="match status" value="1"/>
</dbReference>
<dbReference type="Gene3D" id="1.20.1440.210">
    <property type="match status" value="2"/>
</dbReference>
<evidence type="ECO:0000256" key="7">
    <source>
        <dbReference type="ARBA" id="ARBA00023136"/>
    </source>
</evidence>
<evidence type="ECO:0000256" key="3">
    <source>
        <dbReference type="ARBA" id="ARBA00022481"/>
    </source>
</evidence>
<keyword evidence="7 11" id="KW-0472">Membrane</keyword>
<dbReference type="EMBL" id="FMWB01000009">
    <property type="protein sequence ID" value="SCZ44883.1"/>
    <property type="molecule type" value="Genomic_DNA"/>
</dbReference>
<evidence type="ECO:0000256" key="10">
    <source>
        <dbReference type="PROSITE-ProRule" id="PRU00284"/>
    </source>
</evidence>
<sequence>MQQVGWNPLSNISVRAKLGLGFALLIGMILLVAYTGWSATDTLRDRSERMNDIAGYSTLARDMRIERLVYFTKADDAQAAKWLAALDKTEGQLQAIVPHFNSPANKALLDEAGAALKRYRDFYNQTITATRERESIRKIASNAAEAANAQLLALAEEANGETGRQADRQQLAVLFIGVQRMRVDFRGYASLPGKDTEQTARTSVNATLTQAKALGTTALPTETVQKLVGEITAYGQRLDQLVAAQAQVDQAQGGITTTITTLLGIADKLTAIQQEFRAADVAGARQLLLIWLAVAIALGLTCAWLITRSIVKPLQDTVTLAKQVANGDFTHQQQVTRKDELGALQTSMQGMTGNLRRLIGEVRDGVVQVASAAEQLSAVTEQTSAGVQSQKVETDQIATAMQEMTATTHEVARNAGNAAKSALEASRQAQQGEQSVSKAVDQIEVLAREMESTKAAMATLRGHADSIGGVLDVIKAVSEQTNLLALNAAIEAARAGEAGRGFAVVADEVRGLAQRTRSSTDEIAQLITGLHQSTDRMATVLDHNVQLTDSSVGLSREAGEMLKRITQSVKDIESMNEQIACAAEQQSSAGEEISRNVTNVRDISDQTAAASEETASSSMELARIGVRLQEMTARFKV</sequence>
<evidence type="ECO:0000256" key="1">
    <source>
        <dbReference type="ARBA" id="ARBA00004651"/>
    </source>
</evidence>